<organism evidence="2 3">
    <name type="scientific">Luteimonas fraxinea</name>
    <dbReference type="NCBI Taxonomy" id="2901869"/>
    <lineage>
        <taxon>Bacteria</taxon>
        <taxon>Pseudomonadati</taxon>
        <taxon>Pseudomonadota</taxon>
        <taxon>Gammaproteobacteria</taxon>
        <taxon>Lysobacterales</taxon>
        <taxon>Lysobacteraceae</taxon>
        <taxon>Luteimonas</taxon>
    </lineage>
</organism>
<feature type="chain" id="PRO_5046661902" evidence="1">
    <location>
        <begin position="23"/>
        <end position="239"/>
    </location>
</feature>
<reference evidence="2" key="1">
    <citation type="submission" date="2021-12" db="EMBL/GenBank/DDBJ databases">
        <authorList>
            <person name="Ulrich A."/>
        </authorList>
    </citation>
    <scope>NUCLEOTIDE SEQUENCE</scope>
    <source>
        <strain evidence="2">A1P009</strain>
    </source>
</reference>
<reference evidence="2" key="2">
    <citation type="journal article" date="2022" name="Syst. Appl. Microbiol.">
        <title>Physiological and genomic characterisation of Luteimonas fraxinea sp. nov., a bacterial species associated with trees tolerant to ash dieback.</title>
        <authorList>
            <person name="Ulrich K."/>
            <person name="Becker R."/>
            <person name="Behrendt U."/>
            <person name="Kube M."/>
            <person name="Schneck V."/>
            <person name="Ulrich A."/>
        </authorList>
    </citation>
    <scope>NUCLEOTIDE SEQUENCE</scope>
    <source>
        <strain evidence="2">A1P009</strain>
    </source>
</reference>
<dbReference type="EMBL" id="JAJQKU010000010">
    <property type="protein sequence ID" value="MCD9098923.1"/>
    <property type="molecule type" value="Genomic_DNA"/>
</dbReference>
<name>A0ABS8UHJ2_9GAMM</name>
<dbReference type="PROSITE" id="PS51257">
    <property type="entry name" value="PROKAR_LIPOPROTEIN"/>
    <property type="match status" value="1"/>
</dbReference>
<protein>
    <submittedName>
        <fullName evidence="2">Uncharacterized protein</fullName>
    </submittedName>
</protein>
<evidence type="ECO:0000313" key="2">
    <source>
        <dbReference type="EMBL" id="MCD9098923.1"/>
    </source>
</evidence>
<keyword evidence="1" id="KW-0732">Signal</keyword>
<sequence length="239" mass="25969">MRWSMRFSGLALFLLGFGFTTGCSGSSAESAATGAEVETADADPERLDADFMKAYRDGFSGGESAPAARREVSSTRETGVSGIDSDFVAGYSQLTSLPVQDVATFVGSGDADALLQARYQVSGLTRGELIPANVLLFVASWEAYDGSRASPEQVRGLQQQMQSLWTKGADFERSPEGQRQRRLYELLAAVLMRENTRVRQSGDAGGIAAFRETVREDFLRQSNNDLARYTLTGDGFVER</sequence>
<gene>
    <name evidence="2" type="ORF">LTT95_18510</name>
</gene>
<accession>A0ABS8UHJ2</accession>
<evidence type="ECO:0000256" key="1">
    <source>
        <dbReference type="SAM" id="SignalP"/>
    </source>
</evidence>
<keyword evidence="3" id="KW-1185">Reference proteome</keyword>
<dbReference type="RefSeq" id="WP_232138358.1">
    <property type="nucleotide sequence ID" value="NZ_CP089507.1"/>
</dbReference>
<comment type="caution">
    <text evidence="2">The sequence shown here is derived from an EMBL/GenBank/DDBJ whole genome shotgun (WGS) entry which is preliminary data.</text>
</comment>
<proteinExistence type="predicted"/>
<evidence type="ECO:0000313" key="3">
    <source>
        <dbReference type="Proteomes" id="UP001430360"/>
    </source>
</evidence>
<feature type="signal peptide" evidence="1">
    <location>
        <begin position="1"/>
        <end position="22"/>
    </location>
</feature>
<dbReference type="Proteomes" id="UP001430360">
    <property type="component" value="Unassembled WGS sequence"/>
</dbReference>